<sequence>MSGMQCCPISARPTARNYNFPRTVSRTNFLSSLNSSENARCCNGKPQYDRRHVLPELRVVRGTEAHTSDTGLRAGIPSMASSAQPSSSSEKSDSEIGVHVKFSIHRDMEFGQNLVLVGNHPILGEWNVNEGVPLDWVEGNRWEVEMVLPQFELIEYKYVVRCGWHDSATTIWAGGPNCLLATNQSRRMVLEDTWVSQEQWWCSEDDPAAVAASQAARVYMDCHPKPRHPRKPIPVFVPDWARSAVFYAIYPLGAFGAPFVNDTTSDPVPRLAKIREQYEHLERLGVTAIYFSPLFESETHGYDTVDYFKIDRRLGDIELFREIVSELHERGIHVILDGVFNHTGRQHEAFRDLAENGPGLSDYADWYTLGARPDEYEGWCIVDYEEENSGFWAGSGFAYDCWEGHPQLPRLNHANRAVREYIFEIARFWLEDVGIDGWRLDVAHEISPDFWREFRTVCERVKPDCILVGEMIHGNYRGWVGPDRLHSGTNYQLSRAIWSSLVESNYDELYTALQRERKLYEGMMLLNFVSNHDVIRLASVLTEPEHYTLAIAALLFLHGIPCLYYGDEYGVEGVPGEGVDENSGGDDSLRGPMLDADDASTWPEAGKERLETTRRLVRIRNANPAFVHGSVDVENIEYRNQQFIFARSSEQQVGVVAFNSSAKAADPWPEVCVPVSDGTVFTDVWSDDGAKFSAYAGKVYVGPMAPNSIRVLVASRGGSHGLPG</sequence>
<evidence type="ECO:0000256" key="2">
    <source>
        <dbReference type="ARBA" id="ARBA00022837"/>
    </source>
</evidence>
<dbReference type="SMART" id="SM00642">
    <property type="entry name" value="Aamy"/>
    <property type="match status" value="1"/>
</dbReference>
<dbReference type="AlphaFoldDB" id="A0A061SEP4"/>
<dbReference type="GO" id="GO:0005975">
    <property type="term" value="P:carbohydrate metabolic process"/>
    <property type="evidence" value="ECO:0007669"/>
    <property type="project" value="InterPro"/>
</dbReference>
<feature type="domain" description="CBM20" evidence="5">
    <location>
        <begin position="90"/>
        <end position="203"/>
    </location>
</feature>
<dbReference type="InterPro" id="IPR017853">
    <property type="entry name" value="GH"/>
</dbReference>
<keyword evidence="2" id="KW-0106">Calcium</keyword>
<gene>
    <name evidence="6" type="primary">NPLT</name>
    <name evidence="6" type="ORF">TSPGSL018_7700</name>
</gene>
<keyword evidence="3" id="KW-0326">Glycosidase</keyword>
<dbReference type="InterPro" id="IPR006047">
    <property type="entry name" value="GH13_cat_dom"/>
</dbReference>
<evidence type="ECO:0000256" key="3">
    <source>
        <dbReference type="ARBA" id="ARBA00023295"/>
    </source>
</evidence>
<keyword evidence="1" id="KW-0378">Hydrolase</keyword>
<feature type="compositionally biased region" description="Low complexity" evidence="4">
    <location>
        <begin position="78"/>
        <end position="89"/>
    </location>
</feature>
<evidence type="ECO:0000256" key="1">
    <source>
        <dbReference type="ARBA" id="ARBA00022801"/>
    </source>
</evidence>
<reference evidence="6" key="1">
    <citation type="submission" date="2014-05" db="EMBL/GenBank/DDBJ databases">
        <title>The transcriptome of the halophilic microalga Tetraselmis sp. GSL018 isolated from the Great Salt Lake, Utah.</title>
        <authorList>
            <person name="Jinkerson R.E."/>
            <person name="D'Adamo S."/>
            <person name="Posewitz M.C."/>
        </authorList>
    </citation>
    <scope>NUCLEOTIDE SEQUENCE</scope>
    <source>
        <strain evidence="6">GSL018</strain>
    </source>
</reference>
<dbReference type="InterPro" id="IPR013783">
    <property type="entry name" value="Ig-like_fold"/>
</dbReference>
<dbReference type="Gene3D" id="2.60.40.10">
    <property type="entry name" value="Immunoglobulins"/>
    <property type="match status" value="1"/>
</dbReference>
<organism evidence="6">
    <name type="scientific">Tetraselmis sp. GSL018</name>
    <dbReference type="NCBI Taxonomy" id="582737"/>
    <lineage>
        <taxon>Eukaryota</taxon>
        <taxon>Viridiplantae</taxon>
        <taxon>Chlorophyta</taxon>
        <taxon>core chlorophytes</taxon>
        <taxon>Chlorodendrophyceae</taxon>
        <taxon>Chlorodendrales</taxon>
        <taxon>Chlorodendraceae</taxon>
        <taxon>Tetraselmis</taxon>
    </lineage>
</organism>
<dbReference type="SUPFAM" id="SSF49452">
    <property type="entry name" value="Starch-binding domain-like"/>
    <property type="match status" value="1"/>
</dbReference>
<dbReference type="PROSITE" id="PS51166">
    <property type="entry name" value="CBM20"/>
    <property type="match status" value="1"/>
</dbReference>
<proteinExistence type="predicted"/>
<dbReference type="SUPFAM" id="SSF51445">
    <property type="entry name" value="(Trans)glycosidases"/>
    <property type="match status" value="1"/>
</dbReference>
<dbReference type="PANTHER" id="PTHR10357">
    <property type="entry name" value="ALPHA-AMYLASE FAMILY MEMBER"/>
    <property type="match status" value="1"/>
</dbReference>
<evidence type="ECO:0000313" key="6">
    <source>
        <dbReference type="EMBL" id="JAC81539.1"/>
    </source>
</evidence>
<dbReference type="Pfam" id="PF00686">
    <property type="entry name" value="CBM_20"/>
    <property type="match status" value="1"/>
</dbReference>
<dbReference type="GO" id="GO:2001070">
    <property type="term" value="F:starch binding"/>
    <property type="evidence" value="ECO:0007669"/>
    <property type="project" value="InterPro"/>
</dbReference>
<dbReference type="PANTHER" id="PTHR10357:SF210">
    <property type="entry name" value="MALTODEXTRIN GLUCOSIDASE"/>
    <property type="match status" value="1"/>
</dbReference>
<dbReference type="InterPro" id="IPR002044">
    <property type="entry name" value="CBM20"/>
</dbReference>
<dbReference type="Gene3D" id="3.20.20.80">
    <property type="entry name" value="Glycosidases"/>
    <property type="match status" value="1"/>
</dbReference>
<dbReference type="Pfam" id="PF00128">
    <property type="entry name" value="Alpha-amylase"/>
    <property type="match status" value="1"/>
</dbReference>
<name>A0A061SEP4_9CHLO</name>
<evidence type="ECO:0000256" key="4">
    <source>
        <dbReference type="SAM" id="MobiDB-lite"/>
    </source>
</evidence>
<dbReference type="GO" id="GO:0016798">
    <property type="term" value="F:hydrolase activity, acting on glycosyl bonds"/>
    <property type="evidence" value="ECO:0007669"/>
    <property type="project" value="UniProtKB-KW"/>
</dbReference>
<dbReference type="EMBL" id="GBEZ01003617">
    <property type="protein sequence ID" value="JAC81539.1"/>
    <property type="molecule type" value="Transcribed_RNA"/>
</dbReference>
<dbReference type="CDD" id="cd05467">
    <property type="entry name" value="CBM20"/>
    <property type="match status" value="1"/>
</dbReference>
<feature type="region of interest" description="Disordered" evidence="4">
    <location>
        <begin position="64"/>
        <end position="94"/>
    </location>
</feature>
<accession>A0A061SEP4</accession>
<dbReference type="InterPro" id="IPR013784">
    <property type="entry name" value="Carb-bd-like_fold"/>
</dbReference>
<protein>
    <submittedName>
        <fullName evidence="6">Neopullulanase</fullName>
    </submittedName>
</protein>
<dbReference type="SMART" id="SM01065">
    <property type="entry name" value="CBM_2"/>
    <property type="match status" value="1"/>
</dbReference>
<evidence type="ECO:0000259" key="5">
    <source>
        <dbReference type="PROSITE" id="PS51166"/>
    </source>
</evidence>